<sequence>MTIINPYVENLVQMGYDRKDCETASKMFQKKSFPYTIHGRTYQTEEEYNEAIHEFMNGM</sequence>
<dbReference type="Proteomes" id="UP000006523">
    <property type="component" value="Segment"/>
</dbReference>
<dbReference type="OrthoDB" id="24107at10239"/>
<dbReference type="KEGG" id="vg:10327541"/>
<accession>E3SI94</accession>
<reference evidence="1 2" key="1">
    <citation type="journal article" date="2010" name="Environ. Microbiol.">
        <title>Genomic analysis of oceanic cyanobacterial myoviruses compared with T4-like myoviruses from diverse hosts and environments.</title>
        <authorList>
            <person name="Sullivan M.B."/>
            <person name="Huang K.H."/>
            <person name="Ignacio-Espinoza J.C."/>
            <person name="Berlin A.M."/>
            <person name="Kelly L."/>
            <person name="Weigele P.R."/>
            <person name="DeFrancesco A.S."/>
            <person name="Kern S.E."/>
            <person name="Thompson L.R."/>
            <person name="Young S."/>
            <person name="Yandava C."/>
            <person name="Fu R."/>
            <person name="Krastins B."/>
            <person name="Chase M."/>
            <person name="Sarracino D."/>
            <person name="Osburne M.S."/>
            <person name="Henn M.R."/>
            <person name="Chisholm S.W."/>
        </authorList>
    </citation>
    <scope>NUCLEOTIDE SEQUENCE [LARGE SCALE GENOMIC DNA]</scope>
    <source>
        <strain evidence="1">6501-1</strain>
    </source>
</reference>
<gene>
    <name evidence="1" type="ORF">SSM1_087</name>
</gene>
<organism evidence="1 2">
    <name type="scientific">Synechococcus phage S-SM1</name>
    <dbReference type="NCBI Taxonomy" id="444859"/>
    <lineage>
        <taxon>Viruses</taxon>
        <taxon>Duplodnaviria</taxon>
        <taxon>Heunggongvirae</taxon>
        <taxon>Uroviricota</taxon>
        <taxon>Caudoviricetes</taxon>
        <taxon>Pantevenvirales</taxon>
        <taxon>Kyanoviridae</taxon>
        <taxon>Thetisvirus</taxon>
        <taxon>Thetisvirus ssm1</taxon>
    </lineage>
</organism>
<evidence type="ECO:0000313" key="2">
    <source>
        <dbReference type="Proteomes" id="UP000006523"/>
    </source>
</evidence>
<evidence type="ECO:0000313" key="1">
    <source>
        <dbReference type="EMBL" id="ADO97263.1"/>
    </source>
</evidence>
<keyword evidence="2" id="KW-1185">Reference proteome</keyword>
<name>E3SI94_9CAUD</name>
<proteinExistence type="predicted"/>
<dbReference type="GeneID" id="10327541"/>
<dbReference type="RefSeq" id="YP_004322978.1">
    <property type="nucleotide sequence ID" value="NC_015282.1"/>
</dbReference>
<protein>
    <submittedName>
        <fullName evidence="1">Uncharacterized protein</fullName>
    </submittedName>
</protein>
<dbReference type="EMBL" id="GU071094">
    <property type="protein sequence ID" value="ADO97263.1"/>
    <property type="molecule type" value="Genomic_DNA"/>
</dbReference>